<proteinExistence type="predicted"/>
<evidence type="ECO:0000313" key="3">
    <source>
        <dbReference type="Proteomes" id="UP001344906"/>
    </source>
</evidence>
<reference evidence="2 3" key="1">
    <citation type="submission" date="2023-02" db="EMBL/GenBank/DDBJ databases">
        <title>Dictyobacter halimunensis sp. nov., a new member of the class Ktedonobacteria from forest soil in a geothermal area.</title>
        <authorList>
            <person name="Rachmania M.K."/>
            <person name="Ningsih F."/>
            <person name="Sakai Y."/>
            <person name="Yabe S."/>
            <person name="Yokota A."/>
            <person name="Sjamsuridzal W."/>
        </authorList>
    </citation>
    <scope>NUCLEOTIDE SEQUENCE [LARGE SCALE GENOMIC DNA]</scope>
    <source>
        <strain evidence="2 3">S3.2.2.5</strain>
    </source>
</reference>
<gene>
    <name evidence="2" type="ORF">KDH_67030</name>
</gene>
<dbReference type="Proteomes" id="UP001344906">
    <property type="component" value="Unassembled WGS sequence"/>
</dbReference>
<feature type="region of interest" description="Disordered" evidence="1">
    <location>
        <begin position="1"/>
        <end position="128"/>
    </location>
</feature>
<comment type="caution">
    <text evidence="2">The sequence shown here is derived from an EMBL/GenBank/DDBJ whole genome shotgun (WGS) entry which is preliminary data.</text>
</comment>
<feature type="compositionally biased region" description="Basic and acidic residues" evidence="1">
    <location>
        <begin position="1"/>
        <end position="35"/>
    </location>
</feature>
<protein>
    <submittedName>
        <fullName evidence="2">Uncharacterized protein</fullName>
    </submittedName>
</protein>
<keyword evidence="3" id="KW-1185">Reference proteome</keyword>
<evidence type="ECO:0000313" key="2">
    <source>
        <dbReference type="EMBL" id="GLV59879.1"/>
    </source>
</evidence>
<dbReference type="EMBL" id="BSRI01000002">
    <property type="protein sequence ID" value="GLV59879.1"/>
    <property type="molecule type" value="Genomic_DNA"/>
</dbReference>
<accession>A0ABQ6G033</accession>
<sequence length="128" mass="13994">MGAHHEQEYTRNRSEQAEELNSEARDKGTTPEKIQKQSPAISSEGAVPGQKPDHKLVDGYAMTQGGETAQPQRNESEGYDPTHSGVRRSPNKPGAPTETPGRDEGTAWSSQEQMGSLKDTYDEKNPAE</sequence>
<evidence type="ECO:0000256" key="1">
    <source>
        <dbReference type="SAM" id="MobiDB-lite"/>
    </source>
</evidence>
<feature type="compositionally biased region" description="Basic and acidic residues" evidence="1">
    <location>
        <begin position="119"/>
        <end position="128"/>
    </location>
</feature>
<dbReference type="RefSeq" id="WP_338256722.1">
    <property type="nucleotide sequence ID" value="NZ_BSRI01000002.1"/>
</dbReference>
<organism evidence="2 3">
    <name type="scientific">Dictyobacter halimunensis</name>
    <dbReference type="NCBI Taxonomy" id="3026934"/>
    <lineage>
        <taxon>Bacteria</taxon>
        <taxon>Bacillati</taxon>
        <taxon>Chloroflexota</taxon>
        <taxon>Ktedonobacteria</taxon>
        <taxon>Ktedonobacterales</taxon>
        <taxon>Dictyobacteraceae</taxon>
        <taxon>Dictyobacter</taxon>
    </lineage>
</organism>
<name>A0ABQ6G033_9CHLR</name>